<dbReference type="InterPro" id="IPR000917">
    <property type="entry name" value="Sulfatase_N"/>
</dbReference>
<dbReference type="Gene3D" id="3.30.1120.10">
    <property type="match status" value="1"/>
</dbReference>
<dbReference type="InterPro" id="IPR017850">
    <property type="entry name" value="Alkaline_phosphatase_core_sf"/>
</dbReference>
<dbReference type="Proteomes" id="UP000632498">
    <property type="component" value="Unassembled WGS sequence"/>
</dbReference>
<feature type="domain" description="Sulfatase N-terminal" evidence="1">
    <location>
        <begin position="4"/>
        <end position="291"/>
    </location>
</feature>
<comment type="caution">
    <text evidence="2">The sequence shown here is derived from an EMBL/GenBank/DDBJ whole genome shotgun (WGS) entry which is preliminary data.</text>
</comment>
<evidence type="ECO:0000259" key="1">
    <source>
        <dbReference type="Pfam" id="PF00884"/>
    </source>
</evidence>
<dbReference type="InterPro" id="IPR052701">
    <property type="entry name" value="GAG_Ulvan_Degrading_Sulfatases"/>
</dbReference>
<dbReference type="AlphaFoldDB" id="A0A917BTA5"/>
<dbReference type="EMBL" id="BMHV01000005">
    <property type="protein sequence ID" value="GGF58131.1"/>
    <property type="molecule type" value="Genomic_DNA"/>
</dbReference>
<dbReference type="PANTHER" id="PTHR43751:SF3">
    <property type="entry name" value="SULFATASE N-TERMINAL DOMAIN-CONTAINING PROTEIN"/>
    <property type="match status" value="1"/>
</dbReference>
<protein>
    <recommendedName>
        <fullName evidence="1">Sulfatase N-terminal domain-containing protein</fullName>
    </recommendedName>
</protein>
<reference evidence="2" key="2">
    <citation type="submission" date="2020-09" db="EMBL/GenBank/DDBJ databases">
        <authorList>
            <person name="Sun Q."/>
            <person name="Zhou Y."/>
        </authorList>
    </citation>
    <scope>NUCLEOTIDE SEQUENCE</scope>
    <source>
        <strain evidence="2">CGMCC 1.15254</strain>
    </source>
</reference>
<keyword evidence="3" id="KW-1185">Reference proteome</keyword>
<name>A0A917BTA5_9PROT</name>
<proteinExistence type="predicted"/>
<dbReference type="Pfam" id="PF00884">
    <property type="entry name" value="Sulfatase"/>
    <property type="match status" value="1"/>
</dbReference>
<dbReference type="RefSeq" id="WP_188662233.1">
    <property type="nucleotide sequence ID" value="NZ_BMHV01000005.1"/>
</dbReference>
<dbReference type="PANTHER" id="PTHR43751">
    <property type="entry name" value="SULFATASE"/>
    <property type="match status" value="1"/>
</dbReference>
<evidence type="ECO:0000313" key="3">
    <source>
        <dbReference type="Proteomes" id="UP000632498"/>
    </source>
</evidence>
<organism evidence="2 3">
    <name type="scientific">Terasakiella brassicae</name>
    <dbReference type="NCBI Taxonomy" id="1634917"/>
    <lineage>
        <taxon>Bacteria</taxon>
        <taxon>Pseudomonadati</taxon>
        <taxon>Pseudomonadota</taxon>
        <taxon>Alphaproteobacteria</taxon>
        <taxon>Rhodospirillales</taxon>
        <taxon>Terasakiellaceae</taxon>
        <taxon>Terasakiella</taxon>
    </lineage>
</organism>
<gene>
    <name evidence="2" type="ORF">GCM10011332_09580</name>
</gene>
<dbReference type="Gene3D" id="3.40.720.10">
    <property type="entry name" value="Alkaline Phosphatase, subunit A"/>
    <property type="match status" value="1"/>
</dbReference>
<sequence>MNVMILSVESLRADLLTSHNAPTLLKAAKTAAIYPHHRGTSAWTGAGIVSLLTGLSPFDHHVNSGKTPYAYKQPSPLNILKEKGWEVAGLQPFMNVGTFGNLGLDIQTDRDLTPWLSQHAQQKTPFLLWYHYLDTHLPYRQRDPKWQFDWRNALKSASPERLKKIEAVASYPNIPAKSFQFEAQDNKIITEMHAASVREFDAWFAKFWDFFTKSGLIDNTILILTADHGDEHGERGNVGHASTTKNGHLYEELIRLPLMIWTPQNKQSPLLEGETRNWTTHTDVMPFLFKQLELPPFNGWKTHKTIWLGLTTQSGFAENDLNDISRYRFAAFDGRWKLHAQQNTKGDWSSTLYDLQTDPGEKHDIATINRDVRNQLLETIKQRLKTANLTHVSTQPQTQNEFKSPQWLTPKDNTLFQYDDIADTCFRLQWSDVGASRYTLEFEAGTGALATNGNITVTDHKVEYCDIGYLYWKTFITPYRQVRLRIAPSGTTTWSKWLTLGIKEED</sequence>
<accession>A0A917BTA5</accession>
<evidence type="ECO:0000313" key="2">
    <source>
        <dbReference type="EMBL" id="GGF58131.1"/>
    </source>
</evidence>
<dbReference type="SUPFAM" id="SSF53649">
    <property type="entry name" value="Alkaline phosphatase-like"/>
    <property type="match status" value="1"/>
</dbReference>
<reference evidence="2" key="1">
    <citation type="journal article" date="2014" name="Int. J. Syst. Evol. Microbiol.">
        <title>Complete genome sequence of Corynebacterium casei LMG S-19264T (=DSM 44701T), isolated from a smear-ripened cheese.</title>
        <authorList>
            <consortium name="US DOE Joint Genome Institute (JGI-PGF)"/>
            <person name="Walter F."/>
            <person name="Albersmeier A."/>
            <person name="Kalinowski J."/>
            <person name="Ruckert C."/>
        </authorList>
    </citation>
    <scope>NUCLEOTIDE SEQUENCE</scope>
    <source>
        <strain evidence="2">CGMCC 1.15254</strain>
    </source>
</reference>